<keyword evidence="6" id="KW-1185">Reference proteome</keyword>
<name>A0A1I6S388_9PSEU</name>
<dbReference type="PROSITE" id="PS51704">
    <property type="entry name" value="GP_PDE"/>
    <property type="match status" value="1"/>
</dbReference>
<sequence>MTSLKQRVRAGERLHGGLLRLPSEGLLEMAAVAGLDYAVIDCEHGPADLLSLQQHLQIADAHGLPVLVRVGENEPALILRVLDLGAQGVIVPHVDTPEQAREVVAAAHYPPLGERGFATYSRAGRFGTRSIAEHLAAAERTTMVIPMLETPLACDNTAEILAVDGVDTILVGPADLSVAMGREGPSDPEVVARLSQVVSAAGGAPLMTIVGSAEQGEKAPPGLVLYNLTHILVQLLRTLAR</sequence>
<evidence type="ECO:0000313" key="5">
    <source>
        <dbReference type="EMBL" id="SFS71412.1"/>
    </source>
</evidence>
<dbReference type="Proteomes" id="UP000198852">
    <property type="component" value="Unassembled WGS sequence"/>
</dbReference>
<dbReference type="InterPro" id="IPR030395">
    <property type="entry name" value="GP_PDE_dom"/>
</dbReference>
<evidence type="ECO:0000256" key="2">
    <source>
        <dbReference type="ARBA" id="ARBA00022723"/>
    </source>
</evidence>
<gene>
    <name evidence="5" type="ORF">SAMN05660874_02850</name>
</gene>
<protein>
    <submittedName>
        <fullName evidence="5">4-hydroxy-2-oxoheptanedioate aldolase</fullName>
    </submittedName>
</protein>
<organism evidence="5 6">
    <name type="scientific">Saccharopolyspora flava</name>
    <dbReference type="NCBI Taxonomy" id="95161"/>
    <lineage>
        <taxon>Bacteria</taxon>
        <taxon>Bacillati</taxon>
        <taxon>Actinomycetota</taxon>
        <taxon>Actinomycetes</taxon>
        <taxon>Pseudonocardiales</taxon>
        <taxon>Pseudonocardiaceae</taxon>
        <taxon>Saccharopolyspora</taxon>
    </lineage>
</organism>
<evidence type="ECO:0000259" key="4">
    <source>
        <dbReference type="PROSITE" id="PS51704"/>
    </source>
</evidence>
<keyword evidence="2" id="KW-0479">Metal-binding</keyword>
<dbReference type="OrthoDB" id="3353438at2"/>
<dbReference type="InterPro" id="IPR040442">
    <property type="entry name" value="Pyrv_kinase-like_dom_sf"/>
</dbReference>
<keyword evidence="3" id="KW-0456">Lyase</keyword>
<dbReference type="InterPro" id="IPR015813">
    <property type="entry name" value="Pyrv/PenolPyrv_kinase-like_dom"/>
</dbReference>
<dbReference type="InterPro" id="IPR050251">
    <property type="entry name" value="HpcH-HpaI_aldolase"/>
</dbReference>
<proteinExistence type="inferred from homology"/>
<accession>A0A1I6S388</accession>
<dbReference type="RefSeq" id="WP_093417471.1">
    <property type="nucleotide sequence ID" value="NZ_FOZX01000004.1"/>
</dbReference>
<comment type="similarity">
    <text evidence="1">Belongs to the HpcH/HpaI aldolase family.</text>
</comment>
<dbReference type="GO" id="GO:0046872">
    <property type="term" value="F:metal ion binding"/>
    <property type="evidence" value="ECO:0007669"/>
    <property type="project" value="UniProtKB-KW"/>
</dbReference>
<dbReference type="GO" id="GO:0005737">
    <property type="term" value="C:cytoplasm"/>
    <property type="evidence" value="ECO:0007669"/>
    <property type="project" value="TreeGrafter"/>
</dbReference>
<dbReference type="PANTHER" id="PTHR30502">
    <property type="entry name" value="2-KETO-3-DEOXY-L-RHAMNONATE ALDOLASE"/>
    <property type="match status" value="1"/>
</dbReference>
<dbReference type="PANTHER" id="PTHR30502:SF0">
    <property type="entry name" value="PHOSPHOENOLPYRUVATE CARBOXYLASE FAMILY PROTEIN"/>
    <property type="match status" value="1"/>
</dbReference>
<dbReference type="GO" id="GO:0008081">
    <property type="term" value="F:phosphoric diester hydrolase activity"/>
    <property type="evidence" value="ECO:0007669"/>
    <property type="project" value="InterPro"/>
</dbReference>
<dbReference type="STRING" id="95161.SAMN05660874_02850"/>
<dbReference type="Gene3D" id="3.20.20.60">
    <property type="entry name" value="Phosphoenolpyruvate-binding domains"/>
    <property type="match status" value="1"/>
</dbReference>
<dbReference type="InterPro" id="IPR005000">
    <property type="entry name" value="Aldolase/citrate-lyase_domain"/>
</dbReference>
<dbReference type="GO" id="GO:0016832">
    <property type="term" value="F:aldehyde-lyase activity"/>
    <property type="evidence" value="ECO:0007669"/>
    <property type="project" value="TreeGrafter"/>
</dbReference>
<dbReference type="SUPFAM" id="SSF51621">
    <property type="entry name" value="Phosphoenolpyruvate/pyruvate domain"/>
    <property type="match status" value="1"/>
</dbReference>
<reference evidence="6" key="1">
    <citation type="submission" date="2016-10" db="EMBL/GenBank/DDBJ databases">
        <authorList>
            <person name="Varghese N."/>
            <person name="Submissions S."/>
        </authorList>
    </citation>
    <scope>NUCLEOTIDE SEQUENCE [LARGE SCALE GENOMIC DNA]</scope>
    <source>
        <strain evidence="6">DSM 44771</strain>
    </source>
</reference>
<evidence type="ECO:0000313" key="6">
    <source>
        <dbReference type="Proteomes" id="UP000198852"/>
    </source>
</evidence>
<dbReference type="AlphaFoldDB" id="A0A1I6S388"/>
<feature type="domain" description="GP-PDE" evidence="4">
    <location>
        <begin position="1"/>
        <end position="101"/>
    </location>
</feature>
<evidence type="ECO:0000256" key="1">
    <source>
        <dbReference type="ARBA" id="ARBA00005568"/>
    </source>
</evidence>
<dbReference type="EMBL" id="FOZX01000004">
    <property type="protein sequence ID" value="SFS71412.1"/>
    <property type="molecule type" value="Genomic_DNA"/>
</dbReference>
<dbReference type="Pfam" id="PF03328">
    <property type="entry name" value="HpcH_HpaI"/>
    <property type="match status" value="1"/>
</dbReference>
<evidence type="ECO:0000256" key="3">
    <source>
        <dbReference type="ARBA" id="ARBA00023239"/>
    </source>
</evidence>
<dbReference type="GO" id="GO:0006629">
    <property type="term" value="P:lipid metabolic process"/>
    <property type="evidence" value="ECO:0007669"/>
    <property type="project" value="InterPro"/>
</dbReference>